<evidence type="ECO:0000313" key="2">
    <source>
        <dbReference type="EMBL" id="KZT69231.1"/>
    </source>
</evidence>
<proteinExistence type="predicted"/>
<keyword evidence="1" id="KW-1133">Transmembrane helix</keyword>
<feature type="transmembrane region" description="Helical" evidence="1">
    <location>
        <begin position="217"/>
        <end position="237"/>
    </location>
</feature>
<feature type="transmembrane region" description="Helical" evidence="1">
    <location>
        <begin position="135"/>
        <end position="156"/>
    </location>
</feature>
<dbReference type="STRING" id="1314783.A0A165QB19"/>
<protein>
    <recommendedName>
        <fullName evidence="4">Family A G protein-coupled receptor-like protein</fullName>
    </recommendedName>
</protein>
<feature type="transmembrane region" description="Helical" evidence="1">
    <location>
        <begin position="106"/>
        <end position="128"/>
    </location>
</feature>
<feature type="transmembrane region" description="Helical" evidence="1">
    <location>
        <begin position="12"/>
        <end position="34"/>
    </location>
</feature>
<evidence type="ECO:0008006" key="4">
    <source>
        <dbReference type="Google" id="ProtNLM"/>
    </source>
</evidence>
<name>A0A165QB19_9APHY</name>
<evidence type="ECO:0000256" key="1">
    <source>
        <dbReference type="SAM" id="Phobius"/>
    </source>
</evidence>
<dbReference type="OrthoDB" id="3250682at2759"/>
<keyword evidence="1" id="KW-0472">Membrane</keyword>
<feature type="transmembrane region" description="Helical" evidence="1">
    <location>
        <begin position="176"/>
        <end position="197"/>
    </location>
</feature>
<evidence type="ECO:0000313" key="3">
    <source>
        <dbReference type="Proteomes" id="UP000076727"/>
    </source>
</evidence>
<keyword evidence="3" id="KW-1185">Reference proteome</keyword>
<dbReference type="Proteomes" id="UP000076727">
    <property type="component" value="Unassembled WGS sequence"/>
</dbReference>
<feature type="transmembrane region" description="Helical" evidence="1">
    <location>
        <begin position="54"/>
        <end position="75"/>
    </location>
</feature>
<organism evidence="2 3">
    <name type="scientific">Daedalea quercina L-15889</name>
    <dbReference type="NCBI Taxonomy" id="1314783"/>
    <lineage>
        <taxon>Eukaryota</taxon>
        <taxon>Fungi</taxon>
        <taxon>Dikarya</taxon>
        <taxon>Basidiomycota</taxon>
        <taxon>Agaricomycotina</taxon>
        <taxon>Agaricomycetes</taxon>
        <taxon>Polyporales</taxon>
        <taxon>Fomitopsis</taxon>
    </lineage>
</organism>
<reference evidence="2 3" key="1">
    <citation type="journal article" date="2016" name="Mol. Biol. Evol.">
        <title>Comparative Genomics of Early-Diverging Mushroom-Forming Fungi Provides Insights into the Origins of Lignocellulose Decay Capabilities.</title>
        <authorList>
            <person name="Nagy L.G."/>
            <person name="Riley R."/>
            <person name="Tritt A."/>
            <person name="Adam C."/>
            <person name="Daum C."/>
            <person name="Floudas D."/>
            <person name="Sun H."/>
            <person name="Yadav J.S."/>
            <person name="Pangilinan J."/>
            <person name="Larsson K.H."/>
            <person name="Matsuura K."/>
            <person name="Barry K."/>
            <person name="Labutti K."/>
            <person name="Kuo R."/>
            <person name="Ohm R.A."/>
            <person name="Bhattacharya S.S."/>
            <person name="Shirouzu T."/>
            <person name="Yoshinaga Y."/>
            <person name="Martin F.M."/>
            <person name="Grigoriev I.V."/>
            <person name="Hibbett D.S."/>
        </authorList>
    </citation>
    <scope>NUCLEOTIDE SEQUENCE [LARGE SCALE GENOMIC DNA]</scope>
    <source>
        <strain evidence="2 3">L-15889</strain>
    </source>
</reference>
<accession>A0A165QB19</accession>
<dbReference type="AlphaFoldDB" id="A0A165QB19"/>
<sequence length="331" mass="36265">MSPISVVSANLAIAPLESLLYGIFLVLWGTSVYFHLTHPAIQRASVGRSALSKYMTPIFCASTIVMCTVTGHWILTVCRLFDAFLNFEQGAAPSSYYGDLAITTEVVQTALLEATIIACDIVIIYRLWIVWGFNYYTIAIPSCCVVGLCVTGPTIVYSFIQLKTGNPTNAESLSRWIAAGYSCTFATNIYCSSGIAWRVWRARRTVPPYEGRNLTRVLVTIVESAAIYTTAATFYFGCYQASSDIQYTAIDLQCAMAGIALMMINVRVGLGWAEQAPHSASPGTASRQPESNTHEEQPYPMCSLVIDVSKVVHTHDDRGESIRTKSSELPV</sequence>
<dbReference type="EMBL" id="KV429059">
    <property type="protein sequence ID" value="KZT69231.1"/>
    <property type="molecule type" value="Genomic_DNA"/>
</dbReference>
<keyword evidence="1" id="KW-0812">Transmembrane</keyword>
<gene>
    <name evidence="2" type="ORF">DAEQUDRAFT_765556</name>
</gene>